<dbReference type="GO" id="GO:0004843">
    <property type="term" value="F:cysteine-type deubiquitinase activity"/>
    <property type="evidence" value="ECO:0007669"/>
    <property type="project" value="UniProtKB-EC"/>
</dbReference>
<dbReference type="GO" id="GO:0043130">
    <property type="term" value="F:ubiquitin binding"/>
    <property type="evidence" value="ECO:0007669"/>
    <property type="project" value="TreeGrafter"/>
</dbReference>
<dbReference type="InterPro" id="IPR038765">
    <property type="entry name" value="Papain-like_cys_pep_sf"/>
</dbReference>
<evidence type="ECO:0000256" key="5">
    <source>
        <dbReference type="ARBA" id="ARBA00022801"/>
    </source>
</evidence>
<dbReference type="OrthoDB" id="18915at2759"/>
<organism evidence="8 9">
    <name type="scientific">Pleomassaria siparia CBS 279.74</name>
    <dbReference type="NCBI Taxonomy" id="1314801"/>
    <lineage>
        <taxon>Eukaryota</taxon>
        <taxon>Fungi</taxon>
        <taxon>Dikarya</taxon>
        <taxon>Ascomycota</taxon>
        <taxon>Pezizomycotina</taxon>
        <taxon>Dothideomycetes</taxon>
        <taxon>Pleosporomycetidae</taxon>
        <taxon>Pleosporales</taxon>
        <taxon>Pleomassariaceae</taxon>
        <taxon>Pleomassaria</taxon>
    </lineage>
</organism>
<sequence>MYDDENLAELQKLSNEYEPEVTGPLVGERQSSSAITTEYENADPVYRVKTAVLPTKYAYFRTCRGDGHCGWRAVAFTYFETLIRVADVNKFEDEEVRLASMHNLLNLKGFQPDIYMDWAEEAFDLLRKLGNSMSNMDGDAPDILLAAFNDVGISLAIMTYFKIIASAWMQSNPSHFEPFLHMPLKAYCSQNVEAANCEMDSIAVVALAEAIIKPVGFGIQVLYLDRSEGTEINDTYHVEPTALDGLPFQEPPTMRLLYRPGHFDILYKAEDFPPPIQHPVPAQPPLHVALAGYTDDFLPVSSNMSDVMTMIPGMYPTGLGQRWPEVSYDYHTSPTSQSQCTPVQTYASAPTPAVSVASSHQEYATSVHGSHSSHHHAPSQHTIHLEPAVTLPIHPPPRPPPLTIERAQPMSVERSGPFRSSLYELEPGYGNAPLQTMPFQTSIFRNSHYNTAHFLNPDFQPEEWSPDSEYTHNRGRDKSASQ</sequence>
<dbReference type="Gene3D" id="3.30.200.60">
    <property type="entry name" value="Peptidase C65 Otubain, subdomain 1"/>
    <property type="match status" value="1"/>
</dbReference>
<dbReference type="GO" id="GO:0071108">
    <property type="term" value="P:protein K48-linked deubiquitination"/>
    <property type="evidence" value="ECO:0007669"/>
    <property type="project" value="TreeGrafter"/>
</dbReference>
<dbReference type="PANTHER" id="PTHR12931:SF15">
    <property type="entry name" value="UBIQUITIN THIOESTERASE OTUBAIN-LIKE"/>
    <property type="match status" value="1"/>
</dbReference>
<feature type="compositionally biased region" description="Basic and acidic residues" evidence="7">
    <location>
        <begin position="469"/>
        <end position="482"/>
    </location>
</feature>
<evidence type="ECO:0000256" key="3">
    <source>
        <dbReference type="ARBA" id="ARBA00022670"/>
    </source>
</evidence>
<dbReference type="AlphaFoldDB" id="A0A6G1K9L8"/>
<reference evidence="8" key="1">
    <citation type="journal article" date="2020" name="Stud. Mycol.">
        <title>101 Dothideomycetes genomes: a test case for predicting lifestyles and emergence of pathogens.</title>
        <authorList>
            <person name="Haridas S."/>
            <person name="Albert R."/>
            <person name="Binder M."/>
            <person name="Bloem J."/>
            <person name="Labutti K."/>
            <person name="Salamov A."/>
            <person name="Andreopoulos B."/>
            <person name="Baker S."/>
            <person name="Barry K."/>
            <person name="Bills G."/>
            <person name="Bluhm B."/>
            <person name="Cannon C."/>
            <person name="Castanera R."/>
            <person name="Culley D."/>
            <person name="Daum C."/>
            <person name="Ezra D."/>
            <person name="Gonzalez J."/>
            <person name="Henrissat B."/>
            <person name="Kuo A."/>
            <person name="Liang C."/>
            <person name="Lipzen A."/>
            <person name="Lutzoni F."/>
            <person name="Magnuson J."/>
            <person name="Mondo S."/>
            <person name="Nolan M."/>
            <person name="Ohm R."/>
            <person name="Pangilinan J."/>
            <person name="Park H.-J."/>
            <person name="Ramirez L."/>
            <person name="Alfaro M."/>
            <person name="Sun H."/>
            <person name="Tritt A."/>
            <person name="Yoshinaga Y."/>
            <person name="Zwiers L.-H."/>
            <person name="Turgeon B."/>
            <person name="Goodwin S."/>
            <person name="Spatafora J."/>
            <person name="Crous P."/>
            <person name="Grigoriev I."/>
        </authorList>
    </citation>
    <scope>NUCLEOTIDE SEQUENCE</scope>
    <source>
        <strain evidence="8">CBS 279.74</strain>
    </source>
</reference>
<dbReference type="SUPFAM" id="SSF54001">
    <property type="entry name" value="Cysteine proteinases"/>
    <property type="match status" value="1"/>
</dbReference>
<dbReference type="Gene3D" id="1.20.1300.20">
    <property type="entry name" value="Peptidase C65 Otubain, subdomain 2"/>
    <property type="match status" value="1"/>
</dbReference>
<dbReference type="PANTHER" id="PTHR12931">
    <property type="entry name" value="UBIQUITIN THIOLESTERASE PROTEIN OTUB"/>
    <property type="match status" value="1"/>
</dbReference>
<dbReference type="GO" id="GO:0005634">
    <property type="term" value="C:nucleus"/>
    <property type="evidence" value="ECO:0007669"/>
    <property type="project" value="TreeGrafter"/>
</dbReference>
<dbReference type="Pfam" id="PF10275">
    <property type="entry name" value="Peptidase_C65"/>
    <property type="match status" value="1"/>
</dbReference>
<protein>
    <recommendedName>
        <fullName evidence="2">ubiquitinyl hydrolase 1</fullName>
        <ecNumber evidence="2">3.4.19.12</ecNumber>
    </recommendedName>
</protein>
<dbReference type="EC" id="3.4.19.12" evidence="2"/>
<dbReference type="EMBL" id="MU005770">
    <property type="protein sequence ID" value="KAF2709508.1"/>
    <property type="molecule type" value="Genomic_DNA"/>
</dbReference>
<evidence type="ECO:0000256" key="4">
    <source>
        <dbReference type="ARBA" id="ARBA00022786"/>
    </source>
</evidence>
<evidence type="ECO:0000256" key="6">
    <source>
        <dbReference type="ARBA" id="ARBA00022807"/>
    </source>
</evidence>
<gene>
    <name evidence="8" type="ORF">K504DRAFT_379582</name>
</gene>
<feature type="region of interest" description="Disordered" evidence="7">
    <location>
        <begin position="351"/>
        <end position="381"/>
    </location>
</feature>
<keyword evidence="3" id="KW-0645">Protease</keyword>
<name>A0A6G1K9L8_9PLEO</name>
<dbReference type="CDD" id="cd22749">
    <property type="entry name" value="Otubain_C65"/>
    <property type="match status" value="1"/>
</dbReference>
<keyword evidence="4" id="KW-0833">Ubl conjugation pathway</keyword>
<dbReference type="InterPro" id="IPR042468">
    <property type="entry name" value="Peptidase_C65_otubain_sub1"/>
</dbReference>
<evidence type="ECO:0000313" key="8">
    <source>
        <dbReference type="EMBL" id="KAF2709508.1"/>
    </source>
</evidence>
<comment type="catalytic activity">
    <reaction evidence="1">
        <text>Thiol-dependent hydrolysis of ester, thioester, amide, peptide and isopeptide bonds formed by the C-terminal Gly of ubiquitin (a 76-residue protein attached to proteins as an intracellular targeting signal).</text>
        <dbReference type="EC" id="3.4.19.12"/>
    </reaction>
</comment>
<dbReference type="InterPro" id="IPR042467">
    <property type="entry name" value="Peptidase_C65_otubain_sub2"/>
</dbReference>
<keyword evidence="6" id="KW-0788">Thiol protease</keyword>
<proteinExistence type="predicted"/>
<dbReference type="InterPro" id="IPR019400">
    <property type="entry name" value="Peptidase_C65_otubain"/>
</dbReference>
<keyword evidence="9" id="KW-1185">Reference proteome</keyword>
<accession>A0A6G1K9L8</accession>
<evidence type="ECO:0000256" key="7">
    <source>
        <dbReference type="SAM" id="MobiDB-lite"/>
    </source>
</evidence>
<evidence type="ECO:0000256" key="1">
    <source>
        <dbReference type="ARBA" id="ARBA00000707"/>
    </source>
</evidence>
<evidence type="ECO:0000256" key="2">
    <source>
        <dbReference type="ARBA" id="ARBA00012759"/>
    </source>
</evidence>
<dbReference type="Proteomes" id="UP000799428">
    <property type="component" value="Unassembled WGS sequence"/>
</dbReference>
<feature type="region of interest" description="Disordered" evidence="7">
    <location>
        <begin position="460"/>
        <end position="482"/>
    </location>
</feature>
<dbReference type="GO" id="GO:0006508">
    <property type="term" value="P:proteolysis"/>
    <property type="evidence" value="ECO:0007669"/>
    <property type="project" value="UniProtKB-KW"/>
</dbReference>
<keyword evidence="5" id="KW-0378">Hydrolase</keyword>
<evidence type="ECO:0000313" key="9">
    <source>
        <dbReference type="Proteomes" id="UP000799428"/>
    </source>
</evidence>